<evidence type="ECO:0000313" key="3">
    <source>
        <dbReference type="Proteomes" id="UP000228964"/>
    </source>
</evidence>
<dbReference type="Gene3D" id="3.30.460.10">
    <property type="entry name" value="Beta Polymerase, domain 2"/>
    <property type="match status" value="1"/>
</dbReference>
<dbReference type="CDD" id="cd05403">
    <property type="entry name" value="NT_KNTase_like"/>
    <property type="match status" value="1"/>
</dbReference>
<dbReference type="NCBIfam" id="NF047752">
    <property type="entry name" value="MntA_antitoxin"/>
    <property type="match status" value="1"/>
</dbReference>
<dbReference type="InterPro" id="IPR041633">
    <property type="entry name" value="Polbeta"/>
</dbReference>
<evidence type="ECO:0000313" key="2">
    <source>
        <dbReference type="EMBL" id="PIT95088.1"/>
    </source>
</evidence>
<dbReference type="Pfam" id="PF18765">
    <property type="entry name" value="Polbeta"/>
    <property type="match status" value="1"/>
</dbReference>
<dbReference type="SUPFAM" id="SSF81301">
    <property type="entry name" value="Nucleotidyltransferase"/>
    <property type="match status" value="1"/>
</dbReference>
<organism evidence="2 3">
    <name type="scientific">Candidatus Falkowbacteria bacterium CG10_big_fil_rev_8_21_14_0_10_38_22</name>
    <dbReference type="NCBI Taxonomy" id="1974564"/>
    <lineage>
        <taxon>Bacteria</taxon>
        <taxon>Candidatus Falkowiibacteriota</taxon>
    </lineage>
</organism>
<accession>A0A2M6WQJ8</accession>
<dbReference type="InterPro" id="IPR043519">
    <property type="entry name" value="NT_sf"/>
</dbReference>
<gene>
    <name evidence="2" type="ORF">COT96_02000</name>
</gene>
<dbReference type="AlphaFoldDB" id="A0A2M6WQJ8"/>
<dbReference type="PANTHER" id="PTHR43852:SF4">
    <property type="entry name" value="NUCLEOTIDYLTRANSFERASE"/>
    <property type="match status" value="1"/>
</dbReference>
<dbReference type="EMBL" id="PFAO01000047">
    <property type="protein sequence ID" value="PIT95088.1"/>
    <property type="molecule type" value="Genomic_DNA"/>
</dbReference>
<sequence length="136" mass="16040">MNSSKFSKKQLNLFKKMGIEVIYLFGSYVQGFKTPLSDIDIGVVFAKPEKYQDNTLEVYNKLYDVFTDIFPNTKEVDIVFLQFTPISLQFNAIKDGEIIYESNSKARFCYQESVLKKYLDLKYFYNLRYKAILTRI</sequence>
<dbReference type="InterPro" id="IPR052930">
    <property type="entry name" value="TA_antitoxin_MntA"/>
</dbReference>
<name>A0A2M6WQJ8_9BACT</name>
<reference evidence="3" key="1">
    <citation type="submission" date="2017-09" db="EMBL/GenBank/DDBJ databases">
        <title>Depth-based differentiation of microbial function through sediment-hosted aquifers and enrichment of novel symbionts in the deep terrestrial subsurface.</title>
        <authorList>
            <person name="Probst A.J."/>
            <person name="Ladd B."/>
            <person name="Jarett J.K."/>
            <person name="Geller-Mcgrath D.E."/>
            <person name="Sieber C.M.K."/>
            <person name="Emerson J.B."/>
            <person name="Anantharaman K."/>
            <person name="Thomas B.C."/>
            <person name="Malmstrom R."/>
            <person name="Stieglmeier M."/>
            <person name="Klingl A."/>
            <person name="Woyke T."/>
            <person name="Ryan C.M."/>
            <person name="Banfield J.F."/>
        </authorList>
    </citation>
    <scope>NUCLEOTIDE SEQUENCE [LARGE SCALE GENOMIC DNA]</scope>
</reference>
<dbReference type="Proteomes" id="UP000228964">
    <property type="component" value="Unassembled WGS sequence"/>
</dbReference>
<protein>
    <recommendedName>
        <fullName evidence="1">Polymerase beta nucleotidyltransferase domain-containing protein</fullName>
    </recommendedName>
</protein>
<dbReference type="PANTHER" id="PTHR43852">
    <property type="entry name" value="NUCLEOTIDYLTRANSFERASE"/>
    <property type="match status" value="1"/>
</dbReference>
<proteinExistence type="predicted"/>
<evidence type="ECO:0000259" key="1">
    <source>
        <dbReference type="Pfam" id="PF18765"/>
    </source>
</evidence>
<feature type="domain" description="Polymerase beta nucleotidyltransferase" evidence="1">
    <location>
        <begin position="13"/>
        <end position="104"/>
    </location>
</feature>
<comment type="caution">
    <text evidence="2">The sequence shown here is derived from an EMBL/GenBank/DDBJ whole genome shotgun (WGS) entry which is preliminary data.</text>
</comment>